<dbReference type="AlphaFoldDB" id="A0A6I2RDZ4"/>
<comment type="caution">
    <text evidence="1">The sequence shown here is derived from an EMBL/GenBank/DDBJ whole genome shotgun (WGS) entry which is preliminary data.</text>
</comment>
<evidence type="ECO:0000313" key="2">
    <source>
        <dbReference type="Proteomes" id="UP000434475"/>
    </source>
</evidence>
<sequence>MNWKREAIDKLKNYEAHQKALETIPQEIRRLEIGYTSIRSATTDSTPISGGGSTREDAMLSNIIHRDELERRLQESKLWVGVVDAALGVLDDEERLVLDRFYIHQAKGAARELCERLNVEQSTIYRKRDSALRHFTLALYGVTETE</sequence>
<proteinExistence type="predicted"/>
<organism evidence="1 2">
    <name type="scientific">Flavonifractor plautii</name>
    <name type="common">Fusobacterium plautii</name>
    <dbReference type="NCBI Taxonomy" id="292800"/>
    <lineage>
        <taxon>Bacteria</taxon>
        <taxon>Bacillati</taxon>
        <taxon>Bacillota</taxon>
        <taxon>Clostridia</taxon>
        <taxon>Eubacteriales</taxon>
        <taxon>Oscillospiraceae</taxon>
        <taxon>Flavonifractor</taxon>
    </lineage>
</organism>
<protein>
    <recommendedName>
        <fullName evidence="3">Phage transcriptional regulator, RinA family</fullName>
    </recommendedName>
</protein>
<reference evidence="1 2" key="1">
    <citation type="journal article" date="2019" name="Nat. Med.">
        <title>A library of human gut bacterial isolates paired with longitudinal multiomics data enables mechanistic microbiome research.</title>
        <authorList>
            <person name="Poyet M."/>
            <person name="Groussin M."/>
            <person name="Gibbons S.M."/>
            <person name="Avila-Pacheco J."/>
            <person name="Jiang X."/>
            <person name="Kearney S.M."/>
            <person name="Perrotta A.R."/>
            <person name="Berdy B."/>
            <person name="Zhao S."/>
            <person name="Lieberman T.D."/>
            <person name="Swanson P.K."/>
            <person name="Smith M."/>
            <person name="Roesemann S."/>
            <person name="Alexander J.E."/>
            <person name="Rich S.A."/>
            <person name="Livny J."/>
            <person name="Vlamakis H."/>
            <person name="Clish C."/>
            <person name="Bullock K."/>
            <person name="Deik A."/>
            <person name="Scott J."/>
            <person name="Pierce K.A."/>
            <person name="Xavier R.J."/>
            <person name="Alm E.J."/>
        </authorList>
    </citation>
    <scope>NUCLEOTIDE SEQUENCE [LARGE SCALE GENOMIC DNA]</scope>
    <source>
        <strain evidence="1 2">BIOML-A2</strain>
    </source>
</reference>
<dbReference type="EMBL" id="WKPR01000022">
    <property type="protein sequence ID" value="MSB21422.1"/>
    <property type="molecule type" value="Genomic_DNA"/>
</dbReference>
<evidence type="ECO:0008006" key="3">
    <source>
        <dbReference type="Google" id="ProtNLM"/>
    </source>
</evidence>
<dbReference type="InterPro" id="IPR013324">
    <property type="entry name" value="RNA_pol_sigma_r3/r4-like"/>
</dbReference>
<dbReference type="Proteomes" id="UP000434475">
    <property type="component" value="Unassembled WGS sequence"/>
</dbReference>
<name>A0A6I2RDZ4_FLAPL</name>
<dbReference type="RefSeq" id="WP_172697951.1">
    <property type="nucleotide sequence ID" value="NZ_WKPR01000022.1"/>
</dbReference>
<evidence type="ECO:0000313" key="1">
    <source>
        <dbReference type="EMBL" id="MSB21422.1"/>
    </source>
</evidence>
<dbReference type="SUPFAM" id="SSF88659">
    <property type="entry name" value="Sigma3 and sigma4 domains of RNA polymerase sigma factors"/>
    <property type="match status" value="1"/>
</dbReference>
<accession>A0A6I2RDZ4</accession>
<gene>
    <name evidence="1" type="ORF">GKE97_18160</name>
</gene>